<dbReference type="EMBL" id="JAWXXP010000001">
    <property type="protein sequence ID" value="MDX5991826.1"/>
    <property type="molecule type" value="Genomic_DNA"/>
</dbReference>
<dbReference type="NCBIfam" id="TIGR01730">
    <property type="entry name" value="RND_mfp"/>
    <property type="match status" value="1"/>
</dbReference>
<dbReference type="OrthoDB" id="9806939at2"/>
<dbReference type="InterPro" id="IPR058792">
    <property type="entry name" value="Beta-barrel_RND_2"/>
</dbReference>
<dbReference type="Pfam" id="PF25967">
    <property type="entry name" value="RND-MFP_C"/>
    <property type="match status" value="1"/>
</dbReference>
<dbReference type="Gene3D" id="2.40.420.20">
    <property type="match status" value="1"/>
</dbReference>
<feature type="chain" id="PRO_5010230627" evidence="6">
    <location>
        <begin position="19"/>
        <end position="364"/>
    </location>
</feature>
<dbReference type="GO" id="GO:0030313">
    <property type="term" value="C:cell envelope"/>
    <property type="evidence" value="ECO:0007669"/>
    <property type="project" value="UniProtKB-SubCell"/>
</dbReference>
<feature type="domain" description="Multidrug resistance protein MdtA-like C-terminal permuted SH3" evidence="9">
    <location>
        <begin position="279"/>
        <end position="336"/>
    </location>
</feature>
<dbReference type="GO" id="GO:1990961">
    <property type="term" value="P:xenobiotic detoxification by transmembrane export across the plasma membrane"/>
    <property type="evidence" value="ECO:0007669"/>
    <property type="project" value="InterPro"/>
</dbReference>
<dbReference type="Pfam" id="PF25954">
    <property type="entry name" value="Beta-barrel_RND_2"/>
    <property type="match status" value="1"/>
</dbReference>
<evidence type="ECO:0000256" key="2">
    <source>
        <dbReference type="ARBA" id="ARBA00009477"/>
    </source>
</evidence>
<keyword evidence="6" id="KW-0732">Signal</keyword>
<dbReference type="GO" id="GO:0015562">
    <property type="term" value="F:efflux transmembrane transporter activity"/>
    <property type="evidence" value="ECO:0007669"/>
    <property type="project" value="TreeGrafter"/>
</dbReference>
<evidence type="ECO:0000256" key="5">
    <source>
        <dbReference type="SAM" id="Coils"/>
    </source>
</evidence>
<evidence type="ECO:0000256" key="1">
    <source>
        <dbReference type="ARBA" id="ARBA00004196"/>
    </source>
</evidence>
<reference evidence="10 13" key="2">
    <citation type="submission" date="2023-11" db="EMBL/GenBank/DDBJ databases">
        <title>MicrobeMod: A computational toolkit for identifying prokaryotic methylation and restriction-modification with nanopore sequencing.</title>
        <authorList>
            <person name="Crits-Christoph A."/>
            <person name="Kang S.C."/>
            <person name="Lee H."/>
            <person name="Ostrov N."/>
        </authorList>
    </citation>
    <scope>NUCLEOTIDE SEQUENCE [LARGE SCALE GENOMIC DNA]</scope>
    <source>
        <strain evidence="10 13">ATCC BAA-571</strain>
    </source>
</reference>
<dbReference type="PANTHER" id="PTHR30469:SF29">
    <property type="entry name" value="BLR2860 PROTEIN"/>
    <property type="match status" value="1"/>
</dbReference>
<evidence type="ECO:0000313" key="13">
    <source>
        <dbReference type="Proteomes" id="UP001278050"/>
    </source>
</evidence>
<sequence length="364" mass="39783">MKTSLALAVAVLGTASLAAWSLWPVQAKEAEADMQPRVKVALSQVERQEMPRYYNSIGTLEAVSQVQVTAEVPGRVAALHFDSGQRVEAGQLLISLNDAPEKAQRRRLEAVLRNAEQRLQRISKLAPGGAASREQLDQARADRDAARGELEQVNALIAQKNIRAPFSGELGLRQVHLGQYLNPGDSIANLSDNSHLRVNFSLDEQARTELELGQVVELRFHARPDQLFEASINAIDPILDDARMIRVQASLDGGDNHLAAGMFADARVRRPSRGKTLSVPQTAVVATAYGDMAFVAREEDGVLRAKRVLVRTGEAWNERVEVLKGLQANERVVVSGQIKLSDDTPLQVLSRNSLDDATGQSEQP</sequence>
<comment type="subcellular location">
    <subcellularLocation>
        <location evidence="1">Cell envelope</location>
    </subcellularLocation>
</comment>
<keyword evidence="3" id="KW-0813">Transport</keyword>
<dbReference type="GO" id="GO:1990281">
    <property type="term" value="C:efflux pump complex"/>
    <property type="evidence" value="ECO:0007669"/>
    <property type="project" value="TreeGrafter"/>
</dbReference>
<reference evidence="11 12" key="1">
    <citation type="submission" date="2016-10" db="EMBL/GenBank/DDBJ databases">
        <authorList>
            <person name="de Groot N.N."/>
        </authorList>
    </citation>
    <scope>NUCLEOTIDE SEQUENCE [LARGE SCALE GENOMIC DNA]</scope>
    <source>
        <strain evidence="11 12">JCM 10630</strain>
    </source>
</reference>
<evidence type="ECO:0000259" key="8">
    <source>
        <dbReference type="Pfam" id="PF25954"/>
    </source>
</evidence>
<gene>
    <name evidence="11" type="ORF">SAMN05216575_101788</name>
    <name evidence="10" type="ORF">SIM71_07145</name>
</gene>
<evidence type="ECO:0000256" key="6">
    <source>
        <dbReference type="SAM" id="SignalP"/>
    </source>
</evidence>
<feature type="coiled-coil region" evidence="5">
    <location>
        <begin position="105"/>
        <end position="156"/>
    </location>
</feature>
<evidence type="ECO:0000259" key="7">
    <source>
        <dbReference type="Pfam" id="PF25917"/>
    </source>
</evidence>
<proteinExistence type="inferred from homology"/>
<dbReference type="SUPFAM" id="SSF111369">
    <property type="entry name" value="HlyD-like secretion proteins"/>
    <property type="match status" value="1"/>
</dbReference>
<dbReference type="Proteomes" id="UP001278050">
    <property type="component" value="Unassembled WGS sequence"/>
</dbReference>
<keyword evidence="4 5" id="KW-0175">Coiled coil</keyword>
<dbReference type="AlphaFoldDB" id="A0A1G6VLH6"/>
<evidence type="ECO:0000313" key="11">
    <source>
        <dbReference type="EMBL" id="SDD54384.1"/>
    </source>
</evidence>
<comment type="similarity">
    <text evidence="2">Belongs to the membrane fusion protein (MFP) (TC 8.A.1) family.</text>
</comment>
<evidence type="ECO:0000259" key="9">
    <source>
        <dbReference type="Pfam" id="PF25967"/>
    </source>
</evidence>
<dbReference type="InterPro" id="IPR058627">
    <property type="entry name" value="MdtA-like_C"/>
</dbReference>
<accession>A0A1G6VLH6</accession>
<dbReference type="InterPro" id="IPR030190">
    <property type="entry name" value="MacA_alpha-hairpin_sf"/>
</dbReference>
<dbReference type="Gene3D" id="2.40.50.100">
    <property type="match status" value="1"/>
</dbReference>
<organism evidence="11 12">
    <name type="scientific">Ectopseudomonas alcaliphila</name>
    <dbReference type="NCBI Taxonomy" id="101564"/>
    <lineage>
        <taxon>Bacteria</taxon>
        <taxon>Pseudomonadati</taxon>
        <taxon>Pseudomonadota</taxon>
        <taxon>Gammaproteobacteria</taxon>
        <taxon>Pseudomonadales</taxon>
        <taxon>Pseudomonadaceae</taxon>
        <taxon>Ectopseudomonas</taxon>
    </lineage>
</organism>
<dbReference type="RefSeq" id="WP_074675552.1">
    <property type="nucleotide sequence ID" value="NZ_CBCSET010000001.1"/>
</dbReference>
<protein>
    <submittedName>
        <fullName evidence="10">Efflux RND transporter periplasmic adaptor subunit</fullName>
    </submittedName>
    <submittedName>
        <fullName evidence="11">Membrane fusion protein, multidrug efflux system</fullName>
    </submittedName>
</protein>
<dbReference type="Pfam" id="PF25917">
    <property type="entry name" value="BSH_RND"/>
    <property type="match status" value="1"/>
</dbReference>
<feature type="domain" description="CusB-like beta-barrel" evidence="8">
    <location>
        <begin position="199"/>
        <end position="270"/>
    </location>
</feature>
<feature type="signal peptide" evidence="6">
    <location>
        <begin position="1"/>
        <end position="18"/>
    </location>
</feature>
<dbReference type="EMBL" id="FNAE01000001">
    <property type="protein sequence ID" value="SDD54384.1"/>
    <property type="molecule type" value="Genomic_DNA"/>
</dbReference>
<evidence type="ECO:0000256" key="3">
    <source>
        <dbReference type="ARBA" id="ARBA00022448"/>
    </source>
</evidence>
<dbReference type="InterPro" id="IPR058625">
    <property type="entry name" value="MdtA-like_BSH"/>
</dbReference>
<evidence type="ECO:0000313" key="10">
    <source>
        <dbReference type="EMBL" id="MDX5991826.1"/>
    </source>
</evidence>
<dbReference type="Proteomes" id="UP000182413">
    <property type="component" value="Unassembled WGS sequence"/>
</dbReference>
<dbReference type="Gene3D" id="6.10.140.1990">
    <property type="match status" value="1"/>
</dbReference>
<keyword evidence="13" id="KW-1185">Reference proteome</keyword>
<dbReference type="InterPro" id="IPR006143">
    <property type="entry name" value="RND_pump_MFP"/>
</dbReference>
<evidence type="ECO:0000313" key="12">
    <source>
        <dbReference type="Proteomes" id="UP000182413"/>
    </source>
</evidence>
<name>A0A1G6VLH6_9GAMM</name>
<feature type="domain" description="Multidrug resistance protein MdtA-like barrel-sandwich hybrid" evidence="7">
    <location>
        <begin position="65"/>
        <end position="189"/>
    </location>
</feature>
<dbReference type="GO" id="GO:1990195">
    <property type="term" value="C:macrolide transmembrane transporter complex"/>
    <property type="evidence" value="ECO:0007669"/>
    <property type="project" value="InterPro"/>
</dbReference>
<dbReference type="Gene3D" id="2.40.30.170">
    <property type="match status" value="1"/>
</dbReference>
<dbReference type="GO" id="GO:0019898">
    <property type="term" value="C:extrinsic component of membrane"/>
    <property type="evidence" value="ECO:0007669"/>
    <property type="project" value="InterPro"/>
</dbReference>
<evidence type="ECO:0000256" key="4">
    <source>
        <dbReference type="ARBA" id="ARBA00023054"/>
    </source>
</evidence>
<dbReference type="PANTHER" id="PTHR30469">
    <property type="entry name" value="MULTIDRUG RESISTANCE PROTEIN MDTA"/>
    <property type="match status" value="1"/>
</dbReference>